<protein>
    <submittedName>
        <fullName evidence="5">Inosine-uridine preferring nucleoside hydrolase</fullName>
    </submittedName>
</protein>
<dbReference type="InterPro" id="IPR001910">
    <property type="entry name" value="Inosine/uridine_hydrolase_dom"/>
</dbReference>
<dbReference type="GO" id="GO:0005829">
    <property type="term" value="C:cytosol"/>
    <property type="evidence" value="ECO:0007669"/>
    <property type="project" value="TreeGrafter"/>
</dbReference>
<gene>
    <name evidence="5" type="ORF">DSM100238_0013</name>
</gene>
<dbReference type="Proteomes" id="UP000440041">
    <property type="component" value="Unassembled WGS sequence"/>
</dbReference>
<comment type="caution">
    <text evidence="5">The sequence shown here is derived from an EMBL/GenBank/DDBJ whole genome shotgun (WGS) entry which is preliminary data.</text>
</comment>
<keyword evidence="1 5" id="KW-0378">Hydrolase</keyword>
<accession>A0A6A2VZC6</accession>
<reference evidence="5 6" key="1">
    <citation type="submission" date="2019-09" db="EMBL/GenBank/DDBJ databases">
        <title>Characterization of the phylogenetic diversity of two novel species belonging to the genus Bifidobacterium: Bifidobacterium cebidarum sp. nov. and Bifidobacterium leontopitheci sp. nov.</title>
        <authorList>
            <person name="Lugli G.A."/>
            <person name="Duranti S."/>
            <person name="Milani C."/>
            <person name="Turroni F."/>
            <person name="Ventura M."/>
        </authorList>
    </citation>
    <scope>NUCLEOTIDE SEQUENCE [LARGE SCALE GENOMIC DNA]</scope>
    <source>
        <strain evidence="5 6">DSM 100238</strain>
    </source>
</reference>
<organism evidence="5 6">
    <name type="scientific">Bifidobacterium apri</name>
    <dbReference type="NCBI Taxonomy" id="1769423"/>
    <lineage>
        <taxon>Bacteria</taxon>
        <taxon>Bacillati</taxon>
        <taxon>Actinomycetota</taxon>
        <taxon>Actinomycetes</taxon>
        <taxon>Bifidobacteriales</taxon>
        <taxon>Bifidobacteriaceae</taxon>
        <taxon>Bifidobacterium</taxon>
    </lineage>
</organism>
<evidence type="ECO:0000313" key="6">
    <source>
        <dbReference type="Proteomes" id="UP000440041"/>
    </source>
</evidence>
<dbReference type="SUPFAM" id="SSF53590">
    <property type="entry name" value="Nucleoside hydrolase"/>
    <property type="match status" value="2"/>
</dbReference>
<dbReference type="InterPro" id="IPR023186">
    <property type="entry name" value="IUNH"/>
</dbReference>
<dbReference type="EMBL" id="WBSO01000001">
    <property type="protein sequence ID" value="KAB8301694.1"/>
    <property type="molecule type" value="Genomic_DNA"/>
</dbReference>
<feature type="domain" description="Inosine/uridine-preferring nucleoside hydrolase" evidence="4">
    <location>
        <begin position="43"/>
        <end position="463"/>
    </location>
</feature>
<dbReference type="InterPro" id="IPR036452">
    <property type="entry name" value="Ribo_hydro-like"/>
</dbReference>
<evidence type="ECO:0000313" key="5">
    <source>
        <dbReference type="EMBL" id="KAB8301694.1"/>
    </source>
</evidence>
<dbReference type="GO" id="GO:0006152">
    <property type="term" value="P:purine nucleoside catabolic process"/>
    <property type="evidence" value="ECO:0007669"/>
    <property type="project" value="TreeGrafter"/>
</dbReference>
<sequence length="479" mass="50415">MMRAGRTPAELSREKEIMDPQNQTGETGAAATANDSQEITAPIILDADTGTDDALAIGLLMAYAPERLVSVIATYGNVLQSVAQQNTRDVLNLLGGSDIPVLDGCRCPSWAEGFAADKACAHFHGDNGIADLNIADYARMETTAGGTASVLYNGAVYDFSSNNIDFTAAGTVSAGMFGANQQDAKKTAQRDAWRDEPQSLLSAQPDVRAHMASPIISIGGYLPRQQADASSAPQRGRNTLGTLADEYGKVEMGIVPGDTAGVKAIIDGVHQWGKNLTVISTGPLTDIAAAITIAPDIAPQLRLVMMGGALTQQGNCFDMVSETNILQDPESADLVLRSQADVTMIGLDVTHRCLLPSELTEPWSQIDGGVGRFFADLASFMIKANEDADSAFAVGAPLHDPLAVAAALDSTLVQTFDVALRVDVATGDRQGVRGRTIGDMARLNDPTASCTHVAIAVDSMRFLNMFTGGISTLSQRLAK</sequence>
<evidence type="ECO:0000256" key="3">
    <source>
        <dbReference type="SAM" id="MobiDB-lite"/>
    </source>
</evidence>
<dbReference type="GO" id="GO:0008477">
    <property type="term" value="F:purine nucleosidase activity"/>
    <property type="evidence" value="ECO:0007669"/>
    <property type="project" value="TreeGrafter"/>
</dbReference>
<dbReference type="PANTHER" id="PTHR12304:SF4">
    <property type="entry name" value="URIDINE NUCLEOSIDASE"/>
    <property type="match status" value="1"/>
</dbReference>
<dbReference type="AlphaFoldDB" id="A0A6A2VZC6"/>
<dbReference type="PANTHER" id="PTHR12304">
    <property type="entry name" value="INOSINE-URIDINE PREFERRING NUCLEOSIDE HYDROLASE"/>
    <property type="match status" value="1"/>
</dbReference>
<dbReference type="Gene3D" id="3.90.245.10">
    <property type="entry name" value="Ribonucleoside hydrolase-like"/>
    <property type="match status" value="1"/>
</dbReference>
<keyword evidence="6" id="KW-1185">Reference proteome</keyword>
<dbReference type="Pfam" id="PF01156">
    <property type="entry name" value="IU_nuc_hydro"/>
    <property type="match status" value="1"/>
</dbReference>
<keyword evidence="2" id="KW-0326">Glycosidase</keyword>
<feature type="region of interest" description="Disordered" evidence="3">
    <location>
        <begin position="1"/>
        <end position="33"/>
    </location>
</feature>
<evidence type="ECO:0000256" key="1">
    <source>
        <dbReference type="ARBA" id="ARBA00022801"/>
    </source>
</evidence>
<name>A0A6A2VZC6_9BIFI</name>
<evidence type="ECO:0000259" key="4">
    <source>
        <dbReference type="Pfam" id="PF01156"/>
    </source>
</evidence>
<proteinExistence type="predicted"/>
<evidence type="ECO:0000256" key="2">
    <source>
        <dbReference type="ARBA" id="ARBA00023295"/>
    </source>
</evidence>